<dbReference type="Gene3D" id="1.10.472.10">
    <property type="entry name" value="Cyclin-like"/>
    <property type="match status" value="2"/>
</dbReference>
<dbReference type="InterPro" id="IPR036915">
    <property type="entry name" value="Cyclin-like_sf"/>
</dbReference>
<keyword evidence="3" id="KW-0195">Cyclin</keyword>
<evidence type="ECO:0000259" key="5">
    <source>
        <dbReference type="SMART" id="SM00385"/>
    </source>
</evidence>
<reference evidence="6" key="1">
    <citation type="journal article" date="2020" name="Stud. Mycol.">
        <title>101 Dothideomycetes genomes: a test case for predicting lifestyles and emergence of pathogens.</title>
        <authorList>
            <person name="Haridas S."/>
            <person name="Albert R."/>
            <person name="Binder M."/>
            <person name="Bloem J."/>
            <person name="Labutti K."/>
            <person name="Salamov A."/>
            <person name="Andreopoulos B."/>
            <person name="Baker S."/>
            <person name="Barry K."/>
            <person name="Bills G."/>
            <person name="Bluhm B."/>
            <person name="Cannon C."/>
            <person name="Castanera R."/>
            <person name="Culley D."/>
            <person name="Daum C."/>
            <person name="Ezra D."/>
            <person name="Gonzalez J."/>
            <person name="Henrissat B."/>
            <person name="Kuo A."/>
            <person name="Liang C."/>
            <person name="Lipzen A."/>
            <person name="Lutzoni F."/>
            <person name="Magnuson J."/>
            <person name="Mondo S."/>
            <person name="Nolan M."/>
            <person name="Ohm R."/>
            <person name="Pangilinan J."/>
            <person name="Park H.-J."/>
            <person name="Ramirez L."/>
            <person name="Alfaro M."/>
            <person name="Sun H."/>
            <person name="Tritt A."/>
            <person name="Yoshinaga Y."/>
            <person name="Zwiers L.-H."/>
            <person name="Turgeon B."/>
            <person name="Goodwin S."/>
            <person name="Spatafora J."/>
            <person name="Crous P."/>
            <person name="Grigoriev I."/>
        </authorList>
    </citation>
    <scope>NUCLEOTIDE SEQUENCE</scope>
    <source>
        <strain evidence="6">Tuck. ex Michener</strain>
    </source>
</reference>
<dbReference type="InterPro" id="IPR043198">
    <property type="entry name" value="Cyclin/Ssn8"/>
</dbReference>
<evidence type="ECO:0000256" key="4">
    <source>
        <dbReference type="SAM" id="MobiDB-lite"/>
    </source>
</evidence>
<dbReference type="AlphaFoldDB" id="A0A6A6H0C6"/>
<dbReference type="EMBL" id="ML991832">
    <property type="protein sequence ID" value="KAF2231023.1"/>
    <property type="molecule type" value="Genomic_DNA"/>
</dbReference>
<dbReference type="Proteomes" id="UP000800092">
    <property type="component" value="Unassembled WGS sequence"/>
</dbReference>
<evidence type="ECO:0000313" key="7">
    <source>
        <dbReference type="Proteomes" id="UP000800092"/>
    </source>
</evidence>
<accession>A0A6A6H0C6</accession>
<dbReference type="PANTHER" id="PTHR10026">
    <property type="entry name" value="CYCLIN"/>
    <property type="match status" value="1"/>
</dbReference>
<feature type="compositionally biased region" description="Gly residues" evidence="4">
    <location>
        <begin position="325"/>
        <end position="338"/>
    </location>
</feature>
<feature type="region of interest" description="Disordered" evidence="4">
    <location>
        <begin position="314"/>
        <end position="387"/>
    </location>
</feature>
<dbReference type="OrthoDB" id="4951845at2759"/>
<feature type="compositionally biased region" description="Low complexity" evidence="4">
    <location>
        <begin position="314"/>
        <end position="324"/>
    </location>
</feature>
<feature type="compositionally biased region" description="Basic and acidic residues" evidence="4">
    <location>
        <begin position="378"/>
        <end position="387"/>
    </location>
</feature>
<feature type="domain" description="Cyclin-like" evidence="5">
    <location>
        <begin position="168"/>
        <end position="253"/>
    </location>
</feature>
<dbReference type="Pfam" id="PF00134">
    <property type="entry name" value="Cyclin_N"/>
    <property type="match status" value="1"/>
</dbReference>
<keyword evidence="7" id="KW-1185">Reference proteome</keyword>
<dbReference type="SMART" id="SM00385">
    <property type="entry name" value="CYCLIN"/>
    <property type="match status" value="2"/>
</dbReference>
<evidence type="ECO:0000256" key="2">
    <source>
        <dbReference type="ARBA" id="ARBA00014912"/>
    </source>
</evidence>
<comment type="similarity">
    <text evidence="1">Belongs to the cyclin family. Cyclin C subfamily.</text>
</comment>
<dbReference type="InterPro" id="IPR006671">
    <property type="entry name" value="Cyclin_N"/>
</dbReference>
<organism evidence="6 7">
    <name type="scientific">Viridothelium virens</name>
    <name type="common">Speckled blister lichen</name>
    <name type="synonym">Trypethelium virens</name>
    <dbReference type="NCBI Taxonomy" id="1048519"/>
    <lineage>
        <taxon>Eukaryota</taxon>
        <taxon>Fungi</taxon>
        <taxon>Dikarya</taxon>
        <taxon>Ascomycota</taxon>
        <taxon>Pezizomycotina</taxon>
        <taxon>Dothideomycetes</taxon>
        <taxon>Dothideomycetes incertae sedis</taxon>
        <taxon>Trypetheliales</taxon>
        <taxon>Trypetheliaceae</taxon>
        <taxon>Viridothelium</taxon>
    </lineage>
</organism>
<evidence type="ECO:0000256" key="3">
    <source>
        <dbReference type="RuleBase" id="RU000383"/>
    </source>
</evidence>
<feature type="domain" description="Cyclin-like" evidence="5">
    <location>
        <begin position="56"/>
        <end position="155"/>
    </location>
</feature>
<dbReference type="GO" id="GO:0016538">
    <property type="term" value="F:cyclin-dependent protein serine/threonine kinase regulator activity"/>
    <property type="evidence" value="ECO:0007669"/>
    <property type="project" value="InterPro"/>
</dbReference>
<dbReference type="InterPro" id="IPR013763">
    <property type="entry name" value="Cyclin-like_dom"/>
</dbReference>
<evidence type="ECO:0000313" key="6">
    <source>
        <dbReference type="EMBL" id="KAF2231023.1"/>
    </source>
</evidence>
<sequence length="428" mass="46741">MAPPVAETESSEVKGPHPSFIEVAKPYIFEQELQESLAALGVSEQREDQMRLQGVAWIDRVRKALSLPVRTYNTACVYYHKFRLMHADNEYNYIDAAAAALFTACKIEDTLKKSKEILCTAYNMNVGPADKLSPDDPIFETGHRTLVGLERLMLECSSFDFRNRFPQELLIKLCKACKYPAEPVSKCSFNICNDLYRTFAPLKQTSSTMALASLELAARLHTADLHPVRHHVSYTDWATTRAEVMETLLDLLDLYTHHRNQTIEGPKFAIEAFIAIRITLNNEAAADALPRHTETDEVALAKMRRDAAAAAAAASSSANFTNGKNGSGAAGGGTGAGTSSGKPSPQSPLDAPGSAASGAAAAQTTPVSPPEVGMRGRGGGERGRDGTVRFMLDVGRSKEEKGKVAEYFEEEWEEVEEEFEVEDEDEGA</sequence>
<proteinExistence type="inferred from homology"/>
<feature type="compositionally biased region" description="Low complexity" evidence="4">
    <location>
        <begin position="351"/>
        <end position="362"/>
    </location>
</feature>
<evidence type="ECO:0000256" key="1">
    <source>
        <dbReference type="ARBA" id="ARBA00008638"/>
    </source>
</evidence>
<dbReference type="SUPFAM" id="SSF47954">
    <property type="entry name" value="Cyclin-like"/>
    <property type="match status" value="2"/>
</dbReference>
<dbReference type="GO" id="GO:0006357">
    <property type="term" value="P:regulation of transcription by RNA polymerase II"/>
    <property type="evidence" value="ECO:0007669"/>
    <property type="project" value="InterPro"/>
</dbReference>
<protein>
    <recommendedName>
        <fullName evidence="2">RNA polymerase II holoenzyme cyclin-like subunit</fullName>
    </recommendedName>
</protein>
<name>A0A6A6H0C6_VIRVR</name>
<gene>
    <name evidence="6" type="ORF">EV356DRAFT_561189</name>
</gene>